<proteinExistence type="predicted"/>
<comment type="caution">
    <text evidence="1">The sequence shown here is derived from an EMBL/GenBank/DDBJ whole genome shotgun (WGS) entry which is preliminary data.</text>
</comment>
<protein>
    <submittedName>
        <fullName evidence="1">Uncharacterized protein</fullName>
    </submittedName>
</protein>
<name>A0A7Z1WW77_ACIBA</name>
<reference evidence="1" key="1">
    <citation type="submission" date="2020-12" db="EMBL/GenBank/DDBJ databases">
        <authorList>
            <consortium name="Clinical and Environmental Microbiology Branch: Whole genome sequencing antimicrobial resistance pathogens in the healthcare setting"/>
        </authorList>
    </citation>
    <scope>NUCLEOTIDE SEQUENCE</scope>
    <source>
        <strain evidence="1">2018HL-00813</strain>
    </source>
</reference>
<dbReference type="AlphaFoldDB" id="A0A7Z1WW77"/>
<accession>A0A7Z1WW77</accession>
<dbReference type="RefSeq" id="WP_111818169.1">
    <property type="nucleotide sequence ID" value="NZ_CAJHFX010000004.1"/>
</dbReference>
<sequence>MTNQHYFLHSCYYVQAQLELGILQSAEFFYFNNGFVAQNYSKGLTSGLAGSGLQRSPAKYRVGVKVN</sequence>
<gene>
    <name evidence="1" type="ORF">JHZ39_003265</name>
</gene>
<evidence type="ECO:0000313" key="1">
    <source>
        <dbReference type="EMBL" id="EGY2378844.1"/>
    </source>
</evidence>
<organism evidence="1">
    <name type="scientific">Acinetobacter baumannii</name>
    <dbReference type="NCBI Taxonomy" id="470"/>
    <lineage>
        <taxon>Bacteria</taxon>
        <taxon>Pseudomonadati</taxon>
        <taxon>Pseudomonadota</taxon>
        <taxon>Gammaproteobacteria</taxon>
        <taxon>Moraxellales</taxon>
        <taxon>Moraxellaceae</taxon>
        <taxon>Acinetobacter</taxon>
        <taxon>Acinetobacter calcoaceticus/baumannii complex</taxon>
    </lineage>
</organism>
<dbReference type="EMBL" id="AAYLMQ010000052">
    <property type="protein sequence ID" value="EGY2378844.1"/>
    <property type="molecule type" value="Genomic_DNA"/>
</dbReference>